<gene>
    <name evidence="2" type="ORF">SAMN05192561_101571</name>
</gene>
<dbReference type="RefSeq" id="WP_092813990.1">
    <property type="nucleotide sequence ID" value="NZ_FNWU01000001.1"/>
</dbReference>
<feature type="transmembrane region" description="Helical" evidence="1">
    <location>
        <begin position="235"/>
        <end position="254"/>
    </location>
</feature>
<feature type="transmembrane region" description="Helical" evidence="1">
    <location>
        <begin position="61"/>
        <end position="82"/>
    </location>
</feature>
<feature type="transmembrane region" description="Helical" evidence="1">
    <location>
        <begin position="462"/>
        <end position="483"/>
    </location>
</feature>
<feature type="transmembrane region" description="Helical" evidence="1">
    <location>
        <begin position="300"/>
        <end position="321"/>
    </location>
</feature>
<dbReference type="OrthoDB" id="313199at2157"/>
<proteinExistence type="predicted"/>
<feature type="transmembrane region" description="Helical" evidence="1">
    <location>
        <begin position="185"/>
        <end position="204"/>
    </location>
</feature>
<keyword evidence="3" id="KW-1185">Reference proteome</keyword>
<reference evidence="2 3" key="1">
    <citation type="submission" date="2016-10" db="EMBL/GenBank/DDBJ databases">
        <authorList>
            <person name="de Groot N.N."/>
        </authorList>
    </citation>
    <scope>NUCLEOTIDE SEQUENCE [LARGE SCALE GENOMIC DNA]</scope>
    <source>
        <strain evidence="2 3">IBRC-M10418</strain>
    </source>
</reference>
<dbReference type="InterPro" id="IPR018746">
    <property type="entry name" value="DUF2298"/>
</dbReference>
<feature type="transmembrane region" description="Helical" evidence="1">
    <location>
        <begin position="421"/>
        <end position="441"/>
    </location>
</feature>
<keyword evidence="1" id="KW-0812">Transmembrane</keyword>
<feature type="transmembrane region" description="Helical" evidence="1">
    <location>
        <begin position="585"/>
        <end position="606"/>
    </location>
</feature>
<dbReference type="Pfam" id="PF10060">
    <property type="entry name" value="DUF2298"/>
    <property type="match status" value="1"/>
</dbReference>
<organism evidence="2 3">
    <name type="scientific">Halopenitus malekzadehii</name>
    <dbReference type="NCBI Taxonomy" id="1267564"/>
    <lineage>
        <taxon>Archaea</taxon>
        <taxon>Methanobacteriati</taxon>
        <taxon>Methanobacteriota</taxon>
        <taxon>Stenosarchaea group</taxon>
        <taxon>Halobacteria</taxon>
        <taxon>Halobacteriales</taxon>
        <taxon>Haloferacaceae</taxon>
        <taxon>Halopenitus</taxon>
    </lineage>
</organism>
<dbReference type="NCBIfam" id="TIGR03662">
    <property type="entry name" value="Chlor_Arch_YYY"/>
    <property type="match status" value="1"/>
</dbReference>
<feature type="transmembrane region" description="Helical" evidence="1">
    <location>
        <begin position="35"/>
        <end position="55"/>
    </location>
</feature>
<dbReference type="EMBL" id="FNWU01000001">
    <property type="protein sequence ID" value="SEH39951.1"/>
    <property type="molecule type" value="Genomic_DNA"/>
</dbReference>
<feature type="transmembrane region" description="Helical" evidence="1">
    <location>
        <begin position="6"/>
        <end position="28"/>
    </location>
</feature>
<evidence type="ECO:0000313" key="2">
    <source>
        <dbReference type="EMBL" id="SEH39951.1"/>
    </source>
</evidence>
<dbReference type="PANTHER" id="PTHR10790">
    <property type="entry name" value="TPR-DOMAIN CONTAINING PROTEIN"/>
    <property type="match status" value="1"/>
</dbReference>
<dbReference type="Proteomes" id="UP000199215">
    <property type="component" value="Unassembled WGS sequence"/>
</dbReference>
<dbReference type="AlphaFoldDB" id="A0A1H6HWC6"/>
<feature type="transmembrane region" description="Helical" evidence="1">
    <location>
        <begin position="333"/>
        <end position="365"/>
    </location>
</feature>
<feature type="transmembrane region" description="Helical" evidence="1">
    <location>
        <begin position="503"/>
        <end position="534"/>
    </location>
</feature>
<feature type="transmembrane region" description="Helical" evidence="1">
    <location>
        <begin position="627"/>
        <end position="646"/>
    </location>
</feature>
<keyword evidence="1" id="KW-0472">Membrane</keyword>
<name>A0A1H6HWC6_9EURY</name>
<feature type="transmembrane region" description="Helical" evidence="1">
    <location>
        <begin position="546"/>
        <end position="565"/>
    </location>
</feature>
<evidence type="ECO:0000313" key="3">
    <source>
        <dbReference type="Proteomes" id="UP000199215"/>
    </source>
</evidence>
<dbReference type="PANTHER" id="PTHR10790:SF51">
    <property type="entry name" value="TETRATRICOPEPTIDE REPEAT PROTEIN"/>
    <property type="match status" value="1"/>
</dbReference>
<keyword evidence="1" id="KW-1133">Transmembrane helix</keyword>
<sequence length="816" mass="85067">MEVLLVGRWLLTVAVLAALAIPIAARLFRWTPGRGIGLAPILAVAILTTVGYWVGRVSFGVDALAAGLLVLGVGSLAASIDLEAARRGSLAIADDAFPADRRTAGSAAVVFLCAFALVLAIRAADPAIAAVGGEKFLDYSLLRSLLRAETLPPLDPWFAGETVNYYYGGHLAAALMTILSGVPPAYAYNLALATVYACLIAAVFELARGIAADRIDADPETADRNADDPEATDRIATGAGVATAVAVGLASNLATVRSLLARVGSGATAEAEPFHYWDASRVIEGTINEFPFFAFLNGDLHAHMMGAPFLVLGAALAYAYWRTSESALRRRRLLVFGAIPVLGGTIAVVHTWDLATLFGILWLAVAFAPARPLTLFPVGDVLPTGDGPSIGDVPPDDGESGVGVGPPRSVLRTEVERTGGAIAVTVVAAGIAGVLAAPFLLGASSGQEPALVPPDQRSGLGGLLTVHGAFLAAFLAFLAGRLVGTGPRTTGGDRSPSAGCGSLLVGVAAVVASGLLAGVPAIAVVVPPLVLGWVALRADRGANFETVLIVGGAGLVGLVEIVHLAEQAGPGRLNTVFKTYFQVWTLWGIAVGVVLAELWSRGFRGVTAGRTARVRRSAATVLPKGRTLARALVALLVVSTLPYAALALDAHFDRHDVGTLDATAFVAIEHPEEAPAIAWIDEHATREDVLLEAPGTTRSPEGLARAAEPGMYTWRANPASSLTGIPTVAGWDHEVGYRGVEPYERRVTAVDRAYAGTTVERVRTLDAYDVTYVWVGPTERERYGEDVAFDHLEGVSVATETDRVTVYRVDQDALPG</sequence>
<evidence type="ECO:0000256" key="1">
    <source>
        <dbReference type="SAM" id="Phobius"/>
    </source>
</evidence>
<feature type="transmembrane region" description="Helical" evidence="1">
    <location>
        <begin position="103"/>
        <end position="124"/>
    </location>
</feature>
<protein>
    <submittedName>
        <fullName evidence="2">Chlor_Arch_YYY domain-containing protein</fullName>
    </submittedName>
</protein>
<accession>A0A1H6HWC6</accession>
<dbReference type="STRING" id="1267564.SAMN05192561_101571"/>